<proteinExistence type="predicted"/>
<feature type="signal peptide" evidence="1">
    <location>
        <begin position="1"/>
        <end position="20"/>
    </location>
</feature>
<dbReference type="OrthoDB" id="5959537at2"/>
<name>A0A2P1PLW0_9GAMM</name>
<dbReference type="RefSeq" id="WP_106889748.1">
    <property type="nucleotide sequence ID" value="NZ_CP027860.1"/>
</dbReference>
<reference evidence="3 4" key="1">
    <citation type="submission" date="2018-03" db="EMBL/GenBank/DDBJ databases">
        <title>Ahniella affigens gen. nov., sp. nov., a gammaproteobacterium isolated from sandy soil near a stream.</title>
        <authorList>
            <person name="Ko Y."/>
            <person name="Kim J.-H."/>
        </authorList>
    </citation>
    <scope>NUCLEOTIDE SEQUENCE [LARGE SCALE GENOMIC DNA]</scope>
    <source>
        <strain evidence="3 4">D13</strain>
    </source>
</reference>
<reference evidence="3 4" key="2">
    <citation type="submission" date="2018-03" db="EMBL/GenBank/DDBJ databases">
        <authorList>
            <person name="Keele B.F."/>
        </authorList>
    </citation>
    <scope>NUCLEOTIDE SEQUENCE [LARGE SCALE GENOMIC DNA]</scope>
    <source>
        <strain evidence="3 4">D13</strain>
    </source>
</reference>
<evidence type="ECO:0000313" key="4">
    <source>
        <dbReference type="Proteomes" id="UP000241074"/>
    </source>
</evidence>
<accession>A0A2P1PLW0</accession>
<protein>
    <recommendedName>
        <fullName evidence="2">DUF4124 domain-containing protein</fullName>
    </recommendedName>
</protein>
<dbReference type="KEGG" id="xba:C7S18_00765"/>
<keyword evidence="4" id="KW-1185">Reference proteome</keyword>
<keyword evidence="1" id="KW-0732">Signal</keyword>
<feature type="domain" description="DUF4124" evidence="2">
    <location>
        <begin position="30"/>
        <end position="82"/>
    </location>
</feature>
<gene>
    <name evidence="3" type="ORF">C7S18_00765</name>
</gene>
<dbReference type="InterPro" id="IPR025392">
    <property type="entry name" value="DUF4124"/>
</dbReference>
<sequence>MRVQAIAAFLLGTLLAASVAAQGNQEKPKKLYRWVDAQGNVHYSDTVPSDEIKNGRQEIVGSSVKTVARQKTPEELEAERQAALVEAELKRIRDAQDIADRALLMTYTSETDLFSARDKEIEGVDGTLATNKMAIASHEKALTDMLDSAAEFERAKKPVPKTMTDSINKIRKDLEEQRRLSTQYEASKLQIKSDYDKKLARYLELKARGKDERH</sequence>
<evidence type="ECO:0000259" key="2">
    <source>
        <dbReference type="Pfam" id="PF13511"/>
    </source>
</evidence>
<dbReference type="AlphaFoldDB" id="A0A2P1PLW0"/>
<dbReference type="Pfam" id="PF13511">
    <property type="entry name" value="DUF4124"/>
    <property type="match status" value="1"/>
</dbReference>
<evidence type="ECO:0000256" key="1">
    <source>
        <dbReference type="SAM" id="SignalP"/>
    </source>
</evidence>
<feature type="chain" id="PRO_5015190001" description="DUF4124 domain-containing protein" evidence="1">
    <location>
        <begin position="21"/>
        <end position="214"/>
    </location>
</feature>
<dbReference type="Proteomes" id="UP000241074">
    <property type="component" value="Chromosome"/>
</dbReference>
<evidence type="ECO:0000313" key="3">
    <source>
        <dbReference type="EMBL" id="AVP95819.1"/>
    </source>
</evidence>
<dbReference type="EMBL" id="CP027860">
    <property type="protein sequence ID" value="AVP95819.1"/>
    <property type="molecule type" value="Genomic_DNA"/>
</dbReference>
<organism evidence="3 4">
    <name type="scientific">Ahniella affigens</name>
    <dbReference type="NCBI Taxonomy" id="2021234"/>
    <lineage>
        <taxon>Bacteria</taxon>
        <taxon>Pseudomonadati</taxon>
        <taxon>Pseudomonadota</taxon>
        <taxon>Gammaproteobacteria</taxon>
        <taxon>Lysobacterales</taxon>
        <taxon>Rhodanobacteraceae</taxon>
        <taxon>Ahniella</taxon>
    </lineage>
</organism>